<dbReference type="Pfam" id="PF00126">
    <property type="entry name" value="HTH_1"/>
    <property type="match status" value="1"/>
</dbReference>
<dbReference type="InterPro" id="IPR036388">
    <property type="entry name" value="WH-like_DNA-bd_sf"/>
</dbReference>
<accession>A0A0K1PZL8</accession>
<dbReference type="SUPFAM" id="SSF46785">
    <property type="entry name" value="Winged helix' DNA-binding domain"/>
    <property type="match status" value="1"/>
</dbReference>
<dbReference type="PRINTS" id="PR00039">
    <property type="entry name" value="HTHLYSR"/>
</dbReference>
<name>A0A0K1PZL8_9BACT</name>
<evidence type="ECO:0000313" key="7">
    <source>
        <dbReference type="Proteomes" id="UP000064967"/>
    </source>
</evidence>
<dbReference type="InterPro" id="IPR005119">
    <property type="entry name" value="LysR_subst-bd"/>
</dbReference>
<dbReference type="PANTHER" id="PTHR30346">
    <property type="entry name" value="TRANSCRIPTIONAL DUAL REGULATOR HCAR-RELATED"/>
    <property type="match status" value="1"/>
</dbReference>
<evidence type="ECO:0000256" key="2">
    <source>
        <dbReference type="ARBA" id="ARBA00023015"/>
    </source>
</evidence>
<evidence type="ECO:0000256" key="1">
    <source>
        <dbReference type="ARBA" id="ARBA00009437"/>
    </source>
</evidence>
<keyword evidence="7" id="KW-1185">Reference proteome</keyword>
<protein>
    <submittedName>
        <fullName evidence="6">LysR family transcriptional regulator YeiE</fullName>
    </submittedName>
</protein>
<organism evidence="6 7">
    <name type="scientific">Labilithrix luteola</name>
    <dbReference type="NCBI Taxonomy" id="1391654"/>
    <lineage>
        <taxon>Bacteria</taxon>
        <taxon>Pseudomonadati</taxon>
        <taxon>Myxococcota</taxon>
        <taxon>Polyangia</taxon>
        <taxon>Polyangiales</taxon>
        <taxon>Labilitrichaceae</taxon>
        <taxon>Labilithrix</taxon>
    </lineage>
</organism>
<reference evidence="6 7" key="1">
    <citation type="submission" date="2015-08" db="EMBL/GenBank/DDBJ databases">
        <authorList>
            <person name="Babu N.S."/>
            <person name="Beckwith C.J."/>
            <person name="Beseler K.G."/>
            <person name="Brison A."/>
            <person name="Carone J.V."/>
            <person name="Caskin T.P."/>
            <person name="Diamond M."/>
            <person name="Durham M.E."/>
            <person name="Foxe J.M."/>
            <person name="Go M."/>
            <person name="Henderson B.A."/>
            <person name="Jones I.B."/>
            <person name="McGettigan J.A."/>
            <person name="Micheletti S.J."/>
            <person name="Nasrallah M.E."/>
            <person name="Ortiz D."/>
            <person name="Piller C.R."/>
            <person name="Privatt S.R."/>
            <person name="Schneider S.L."/>
            <person name="Sharp S."/>
            <person name="Smith T.C."/>
            <person name="Stanton J.D."/>
            <person name="Ullery H.E."/>
            <person name="Wilson R.J."/>
            <person name="Serrano M.G."/>
            <person name="Buck G."/>
            <person name="Lee V."/>
            <person name="Wang Y."/>
            <person name="Carvalho R."/>
            <person name="Voegtly L."/>
            <person name="Shi R."/>
            <person name="Duckworth R."/>
            <person name="Johnson A."/>
            <person name="Loviza R."/>
            <person name="Walstead R."/>
            <person name="Shah Z."/>
            <person name="Kiflezghi M."/>
            <person name="Wade K."/>
            <person name="Ball S.L."/>
            <person name="Bradley K.W."/>
            <person name="Asai D.J."/>
            <person name="Bowman C.A."/>
            <person name="Russell D.A."/>
            <person name="Pope W.H."/>
            <person name="Jacobs-Sera D."/>
            <person name="Hendrix R.W."/>
            <person name="Hatfull G.F."/>
        </authorList>
    </citation>
    <scope>NUCLEOTIDE SEQUENCE [LARGE SCALE GENOMIC DNA]</scope>
    <source>
        <strain evidence="6 7">DSM 27648</strain>
    </source>
</reference>
<dbReference type="GO" id="GO:0003677">
    <property type="term" value="F:DNA binding"/>
    <property type="evidence" value="ECO:0007669"/>
    <property type="project" value="UniProtKB-KW"/>
</dbReference>
<evidence type="ECO:0000256" key="3">
    <source>
        <dbReference type="ARBA" id="ARBA00023125"/>
    </source>
</evidence>
<evidence type="ECO:0000256" key="4">
    <source>
        <dbReference type="ARBA" id="ARBA00023163"/>
    </source>
</evidence>
<dbReference type="GO" id="GO:0032993">
    <property type="term" value="C:protein-DNA complex"/>
    <property type="evidence" value="ECO:0007669"/>
    <property type="project" value="TreeGrafter"/>
</dbReference>
<dbReference type="Gene3D" id="1.10.10.10">
    <property type="entry name" value="Winged helix-like DNA-binding domain superfamily/Winged helix DNA-binding domain"/>
    <property type="match status" value="1"/>
</dbReference>
<dbReference type="GO" id="GO:0003700">
    <property type="term" value="F:DNA-binding transcription factor activity"/>
    <property type="evidence" value="ECO:0007669"/>
    <property type="project" value="InterPro"/>
</dbReference>
<keyword evidence="3" id="KW-0238">DNA-binding</keyword>
<dbReference type="PANTHER" id="PTHR30346:SF0">
    <property type="entry name" value="HCA OPERON TRANSCRIPTIONAL ACTIVATOR HCAR"/>
    <property type="match status" value="1"/>
</dbReference>
<sequence length="301" mass="32123">MMIDSDRLHAFAVFAEDANLSRAAARLHLSQPAVHAQIRKLSEELGVPLYRRVGRGLSLTKEGAELAAYARETEERASEFVARLKGEGAERRVVLAAGAGALLHVLGPALRSFTRAFSGRLDVVTADGPTAVGLVARGEAHVGVAALDATPLPSLQDESLELRSITDVKQLLVVPTSHPLAKKRHALLADLEGERLVLPPRGRPQRVALEAAFAARGVTIREGALATGWDLVVHLVSLGIGLAIVNGSVRLPAGLVGLTLRELPPIRYVAFARRRPRPDPAALLEAMTKQVMTKQAPGKRG</sequence>
<feature type="domain" description="HTH lysR-type" evidence="5">
    <location>
        <begin position="3"/>
        <end position="60"/>
    </location>
</feature>
<dbReference type="Proteomes" id="UP000064967">
    <property type="component" value="Chromosome"/>
</dbReference>
<keyword evidence="4" id="KW-0804">Transcription</keyword>
<dbReference type="InterPro" id="IPR000847">
    <property type="entry name" value="LysR_HTH_N"/>
</dbReference>
<dbReference type="EMBL" id="CP012333">
    <property type="protein sequence ID" value="AKU98980.1"/>
    <property type="molecule type" value="Genomic_DNA"/>
</dbReference>
<dbReference type="SUPFAM" id="SSF53850">
    <property type="entry name" value="Periplasmic binding protein-like II"/>
    <property type="match status" value="1"/>
</dbReference>
<dbReference type="KEGG" id="llu:AKJ09_05644"/>
<dbReference type="InterPro" id="IPR036390">
    <property type="entry name" value="WH_DNA-bd_sf"/>
</dbReference>
<dbReference type="AlphaFoldDB" id="A0A0K1PZL8"/>
<comment type="similarity">
    <text evidence="1">Belongs to the LysR transcriptional regulatory family.</text>
</comment>
<keyword evidence="2" id="KW-0805">Transcription regulation</keyword>
<proteinExistence type="inferred from homology"/>
<dbReference type="Gene3D" id="3.40.190.290">
    <property type="match status" value="1"/>
</dbReference>
<dbReference type="STRING" id="1391654.AKJ09_05644"/>
<dbReference type="PROSITE" id="PS50931">
    <property type="entry name" value="HTH_LYSR"/>
    <property type="match status" value="1"/>
</dbReference>
<dbReference type="Pfam" id="PF03466">
    <property type="entry name" value="LysR_substrate"/>
    <property type="match status" value="1"/>
</dbReference>
<evidence type="ECO:0000313" key="6">
    <source>
        <dbReference type="EMBL" id="AKU98980.1"/>
    </source>
</evidence>
<evidence type="ECO:0000259" key="5">
    <source>
        <dbReference type="PROSITE" id="PS50931"/>
    </source>
</evidence>
<gene>
    <name evidence="6" type="ORF">AKJ09_05644</name>
</gene>
<dbReference type="CDD" id="cd05466">
    <property type="entry name" value="PBP2_LTTR_substrate"/>
    <property type="match status" value="1"/>
</dbReference>